<evidence type="ECO:0000256" key="1">
    <source>
        <dbReference type="SAM" id="MobiDB-lite"/>
    </source>
</evidence>
<name>A0AAE0JYH2_9PEZI</name>
<dbReference type="EMBL" id="JAULSN010000008">
    <property type="protein sequence ID" value="KAK3366016.1"/>
    <property type="molecule type" value="Genomic_DNA"/>
</dbReference>
<organism evidence="2 3">
    <name type="scientific">Lasiosphaeria ovina</name>
    <dbReference type="NCBI Taxonomy" id="92902"/>
    <lineage>
        <taxon>Eukaryota</taxon>
        <taxon>Fungi</taxon>
        <taxon>Dikarya</taxon>
        <taxon>Ascomycota</taxon>
        <taxon>Pezizomycotina</taxon>
        <taxon>Sordariomycetes</taxon>
        <taxon>Sordariomycetidae</taxon>
        <taxon>Sordariales</taxon>
        <taxon>Lasiosphaeriaceae</taxon>
        <taxon>Lasiosphaeria</taxon>
    </lineage>
</organism>
<gene>
    <name evidence="2" type="ORF">B0T24DRAFT_637622</name>
</gene>
<feature type="compositionally biased region" description="Polar residues" evidence="1">
    <location>
        <begin position="806"/>
        <end position="819"/>
    </location>
</feature>
<reference evidence="2" key="2">
    <citation type="submission" date="2023-06" db="EMBL/GenBank/DDBJ databases">
        <authorList>
            <consortium name="Lawrence Berkeley National Laboratory"/>
            <person name="Haridas S."/>
            <person name="Hensen N."/>
            <person name="Bonometti L."/>
            <person name="Westerberg I."/>
            <person name="Brannstrom I.O."/>
            <person name="Guillou S."/>
            <person name="Cros-Aarteil S."/>
            <person name="Calhoun S."/>
            <person name="Kuo A."/>
            <person name="Mondo S."/>
            <person name="Pangilinan J."/>
            <person name="Riley R."/>
            <person name="Labutti K."/>
            <person name="Andreopoulos B."/>
            <person name="Lipzen A."/>
            <person name="Chen C."/>
            <person name="Yanf M."/>
            <person name="Daum C."/>
            <person name="Ng V."/>
            <person name="Clum A."/>
            <person name="Steindorff A."/>
            <person name="Ohm R."/>
            <person name="Martin F."/>
            <person name="Silar P."/>
            <person name="Natvig D."/>
            <person name="Lalanne C."/>
            <person name="Gautier V."/>
            <person name="Ament-Velasquez S.L."/>
            <person name="Kruys A."/>
            <person name="Hutchinson M.I."/>
            <person name="Powell A.J."/>
            <person name="Barry K."/>
            <person name="Miller A.N."/>
            <person name="Grigoriev I.V."/>
            <person name="Debuchy R."/>
            <person name="Gladieux P."/>
            <person name="Thoren M.H."/>
            <person name="Johannesson H."/>
        </authorList>
    </citation>
    <scope>NUCLEOTIDE SEQUENCE</scope>
    <source>
        <strain evidence="2">CBS 958.72</strain>
    </source>
</reference>
<dbReference type="AlphaFoldDB" id="A0AAE0JYH2"/>
<dbReference type="Proteomes" id="UP001287356">
    <property type="component" value="Unassembled WGS sequence"/>
</dbReference>
<keyword evidence="3" id="KW-1185">Reference proteome</keyword>
<protein>
    <recommendedName>
        <fullName evidence="4">Pentatricopeptide repeat domain-containing protein</fullName>
    </recommendedName>
</protein>
<evidence type="ECO:0000313" key="2">
    <source>
        <dbReference type="EMBL" id="KAK3366016.1"/>
    </source>
</evidence>
<sequence>MPHSWRCVSSQTARTSPKWPRASPTVRLAAWISPCFISNTSLGTRQEKRYNTNWPLPSTTASSLRTAPIQLHAGLLTPTPSRGESHRVTDIEGFSLIQPYEPSSRPAVYGKWRYMSAATRRMDLESDVLATDNQIRLVDLPENANDVQLWLCILHFRYERDGIHGAEAVLQGLLRRRTLYETKGEAAEIFWRTLLSVPFPNRKYLEDVWDYALWLFNEHHIRWPDLYRGILCFYLDRGWTKQCLQWHLRISATLGTDATSLARVLKRFLLDHRPKTHKTLRALYILSPHRGLHDELVPFLFARGLSRLARSWRELLLLHKDVPSSDASLPFLRFLAGYSRRDANILSRHLSARPELAVAEKEVSQKAADWKLTQTKQKSLQPTFGASANPETNPIQLPWRAWADSLSLRPIRLEKRNIRRMVCRINEALQLRDDFSDLKRAVQRFSTVEDWDSLANLIDSDILPNISNNIDACVFNQRSDTLTTLKRSRTIITVRLAVSLDLSDAISNDLVLLCLRVGAKVGMLSVLDTMNSRGTQLSSTASNTISSHILRHVSPDGAECPVDLDFYAALCSRIMSMRFPIATDALKTILFRLGWAGRFDDVEHLSLSFANRFYEPKHSENDALLVHKLDVPAVSHDIERHDEFQSLPHDLSPSHPLHPLRLVFSDRIQQSILYCGFFQLPIHQPKGTTNGRAFASGVRLLAQLRDLGVPVTPKEVVWCVVSRLADIYAKTPKEGNLTLEEAKIACDEGWGYQIIPELPRFREDVEQAQAETRKILDARLKSRQAAAVNNNIQEITIRKTIRRATQETNRGASHPSVRQVTARGPSLQLAKEVADGELKTPSKIPDNLDMKITDLVKKLYGVVYHL</sequence>
<evidence type="ECO:0000313" key="3">
    <source>
        <dbReference type="Proteomes" id="UP001287356"/>
    </source>
</evidence>
<evidence type="ECO:0008006" key="4">
    <source>
        <dbReference type="Google" id="ProtNLM"/>
    </source>
</evidence>
<reference evidence="2" key="1">
    <citation type="journal article" date="2023" name="Mol. Phylogenet. Evol.">
        <title>Genome-scale phylogeny and comparative genomics of the fungal order Sordariales.</title>
        <authorList>
            <person name="Hensen N."/>
            <person name="Bonometti L."/>
            <person name="Westerberg I."/>
            <person name="Brannstrom I.O."/>
            <person name="Guillou S."/>
            <person name="Cros-Aarteil S."/>
            <person name="Calhoun S."/>
            <person name="Haridas S."/>
            <person name="Kuo A."/>
            <person name="Mondo S."/>
            <person name="Pangilinan J."/>
            <person name="Riley R."/>
            <person name="LaButti K."/>
            <person name="Andreopoulos B."/>
            <person name="Lipzen A."/>
            <person name="Chen C."/>
            <person name="Yan M."/>
            <person name="Daum C."/>
            <person name="Ng V."/>
            <person name="Clum A."/>
            <person name="Steindorff A."/>
            <person name="Ohm R.A."/>
            <person name="Martin F."/>
            <person name="Silar P."/>
            <person name="Natvig D.O."/>
            <person name="Lalanne C."/>
            <person name="Gautier V."/>
            <person name="Ament-Velasquez S.L."/>
            <person name="Kruys A."/>
            <person name="Hutchinson M.I."/>
            <person name="Powell A.J."/>
            <person name="Barry K."/>
            <person name="Miller A.N."/>
            <person name="Grigoriev I.V."/>
            <person name="Debuchy R."/>
            <person name="Gladieux P."/>
            <person name="Hiltunen Thoren M."/>
            <person name="Johannesson H."/>
        </authorList>
    </citation>
    <scope>NUCLEOTIDE SEQUENCE</scope>
    <source>
        <strain evidence="2">CBS 958.72</strain>
    </source>
</reference>
<comment type="caution">
    <text evidence="2">The sequence shown here is derived from an EMBL/GenBank/DDBJ whole genome shotgun (WGS) entry which is preliminary data.</text>
</comment>
<feature type="region of interest" description="Disordered" evidence="1">
    <location>
        <begin position="1"/>
        <end position="20"/>
    </location>
</feature>
<proteinExistence type="predicted"/>
<feature type="region of interest" description="Disordered" evidence="1">
    <location>
        <begin position="805"/>
        <end position="824"/>
    </location>
</feature>
<accession>A0AAE0JYH2</accession>